<keyword evidence="2" id="KW-1133">Transmembrane helix</keyword>
<keyword evidence="2" id="KW-0472">Membrane</keyword>
<evidence type="ECO:0000313" key="4">
    <source>
        <dbReference type="Proteomes" id="UP000530660"/>
    </source>
</evidence>
<evidence type="ECO:0000256" key="1">
    <source>
        <dbReference type="SAM" id="MobiDB-lite"/>
    </source>
</evidence>
<keyword evidence="4" id="KW-1185">Reference proteome</keyword>
<reference evidence="3 4" key="1">
    <citation type="journal article" date="2020" name="J. Phycol.">
        <title>Comparative genome analysis reveals Cyanidiococcus gen. nov., a new extremophilic red algal genus sister to Cyanidioschyzon (Cyanidioschyzonaceae, Rhodophyta).</title>
        <authorList>
            <person name="Liu S.-L."/>
            <person name="Chiang Y.-R."/>
            <person name="Yoon H.S."/>
            <person name="Fu H.-Y."/>
        </authorList>
    </citation>
    <scope>NUCLEOTIDE SEQUENCE [LARGE SCALE GENOMIC DNA]</scope>
    <source>
        <strain evidence="3 4">THAL066</strain>
    </source>
</reference>
<evidence type="ECO:0000256" key="2">
    <source>
        <dbReference type="SAM" id="Phobius"/>
    </source>
</evidence>
<keyword evidence="2" id="KW-0812">Transmembrane</keyword>
<gene>
    <name evidence="3" type="ORF">F1559_004112</name>
</gene>
<feature type="transmembrane region" description="Helical" evidence="2">
    <location>
        <begin position="98"/>
        <end position="120"/>
    </location>
</feature>
<organism evidence="3 4">
    <name type="scientific">Cyanidiococcus yangmingshanensis</name>
    <dbReference type="NCBI Taxonomy" id="2690220"/>
    <lineage>
        <taxon>Eukaryota</taxon>
        <taxon>Rhodophyta</taxon>
        <taxon>Bangiophyceae</taxon>
        <taxon>Cyanidiales</taxon>
        <taxon>Cyanidiaceae</taxon>
        <taxon>Cyanidiococcus</taxon>
    </lineage>
</organism>
<dbReference type="OrthoDB" id="10410304at2759"/>
<evidence type="ECO:0000313" key="3">
    <source>
        <dbReference type="EMBL" id="KAF6001837.1"/>
    </source>
</evidence>
<feature type="region of interest" description="Disordered" evidence="1">
    <location>
        <begin position="1"/>
        <end position="23"/>
    </location>
</feature>
<dbReference type="AlphaFoldDB" id="A0A7J7IH43"/>
<proteinExistence type="predicted"/>
<dbReference type="Proteomes" id="UP000530660">
    <property type="component" value="Unassembled WGS sequence"/>
</dbReference>
<accession>A0A7J7IH43</accession>
<comment type="caution">
    <text evidence="3">The sequence shown here is derived from an EMBL/GenBank/DDBJ whole genome shotgun (WGS) entry which is preliminary data.</text>
</comment>
<protein>
    <submittedName>
        <fullName evidence="3">Uncharacterized protein</fullName>
    </submittedName>
</protein>
<sequence>MEAALAGEPRQESRRSQGGALGRWKKVPFPLRAMQRQQLGAEHQNWLARAYFGRIDRPKVFNWKTFRGFWVKERRKQRITLEYSSLPSARPLNSGTWYSGYGATAALLTSLSFGMIFFSLRTILRG</sequence>
<name>A0A7J7IH43_9RHOD</name>
<dbReference type="EMBL" id="VWRR01000013">
    <property type="protein sequence ID" value="KAF6001837.1"/>
    <property type="molecule type" value="Genomic_DNA"/>
</dbReference>